<protein>
    <recommendedName>
        <fullName evidence="2">Leucine-rich repeat-containing protein 51</fullName>
    </recommendedName>
</protein>
<dbReference type="PANTHER" id="PTHR46545:SF1">
    <property type="entry name" value="LEUCINE-RICH REPEAT-CONTAINING PROTEIN 51"/>
    <property type="match status" value="1"/>
</dbReference>
<comment type="subcellular location">
    <subcellularLocation>
        <location evidence="1">Cytoplasm</location>
    </subcellularLocation>
</comment>
<dbReference type="PANTHER" id="PTHR46545">
    <property type="entry name" value="LEUCINE-RICH REPEAT-CONTAINING PROTEIN 51"/>
    <property type="match status" value="1"/>
</dbReference>
<name>A0AAU9IYH5_9CILI</name>
<proteinExistence type="predicted"/>
<dbReference type="PROSITE" id="PS51450">
    <property type="entry name" value="LRR"/>
    <property type="match status" value="2"/>
</dbReference>
<evidence type="ECO:0000256" key="4">
    <source>
        <dbReference type="ARBA" id="ARBA00022614"/>
    </source>
</evidence>
<evidence type="ECO:0000256" key="1">
    <source>
        <dbReference type="ARBA" id="ARBA00004496"/>
    </source>
</evidence>
<keyword evidence="5" id="KW-0677">Repeat</keyword>
<accession>A0AAU9IYH5</accession>
<feature type="compositionally biased region" description="Basic and acidic residues" evidence="6">
    <location>
        <begin position="70"/>
        <end position="79"/>
    </location>
</feature>
<feature type="region of interest" description="Disordered" evidence="6">
    <location>
        <begin position="271"/>
        <end position="301"/>
    </location>
</feature>
<gene>
    <name evidence="7" type="ORF">BSTOLATCC_MIC11548</name>
</gene>
<keyword evidence="3" id="KW-0963">Cytoplasm</keyword>
<reference evidence="7" key="1">
    <citation type="submission" date="2021-09" db="EMBL/GenBank/DDBJ databases">
        <authorList>
            <consortium name="AG Swart"/>
            <person name="Singh M."/>
            <person name="Singh A."/>
            <person name="Seah K."/>
            <person name="Emmerich C."/>
        </authorList>
    </citation>
    <scope>NUCLEOTIDE SEQUENCE</scope>
    <source>
        <strain evidence="7">ATCC30299</strain>
    </source>
</reference>
<feature type="compositionally biased region" description="Acidic residues" evidence="6">
    <location>
        <begin position="292"/>
        <end position="301"/>
    </location>
</feature>
<feature type="region of interest" description="Disordered" evidence="6">
    <location>
        <begin position="59"/>
        <end position="99"/>
    </location>
</feature>
<evidence type="ECO:0000313" key="8">
    <source>
        <dbReference type="Proteomes" id="UP001162131"/>
    </source>
</evidence>
<comment type="caution">
    <text evidence="7">The sequence shown here is derived from an EMBL/GenBank/DDBJ whole genome shotgun (WGS) entry which is preliminary data.</text>
</comment>
<dbReference type="EMBL" id="CAJZBQ010000012">
    <property type="protein sequence ID" value="CAG9314546.1"/>
    <property type="molecule type" value="Genomic_DNA"/>
</dbReference>
<dbReference type="SUPFAM" id="SSF52058">
    <property type="entry name" value="L domain-like"/>
    <property type="match status" value="1"/>
</dbReference>
<evidence type="ECO:0000256" key="3">
    <source>
        <dbReference type="ARBA" id="ARBA00022490"/>
    </source>
</evidence>
<evidence type="ECO:0000256" key="5">
    <source>
        <dbReference type="ARBA" id="ARBA00022737"/>
    </source>
</evidence>
<dbReference type="InterPro" id="IPR001611">
    <property type="entry name" value="Leu-rich_rpt"/>
</dbReference>
<evidence type="ECO:0000256" key="6">
    <source>
        <dbReference type="SAM" id="MobiDB-lite"/>
    </source>
</evidence>
<dbReference type="InterPro" id="IPR032675">
    <property type="entry name" value="LRR_dom_sf"/>
</dbReference>
<dbReference type="Proteomes" id="UP001162131">
    <property type="component" value="Unassembled WGS sequence"/>
</dbReference>
<dbReference type="Pfam" id="PF13855">
    <property type="entry name" value="LRR_8"/>
    <property type="match status" value="1"/>
</dbReference>
<dbReference type="AlphaFoldDB" id="A0AAU9IYH5"/>
<evidence type="ECO:0000256" key="2">
    <source>
        <dbReference type="ARBA" id="ARBA00014223"/>
    </source>
</evidence>
<sequence length="301" mass="34243">MQETDKGKRKTVIVGEVVRDGKPLDFSFKNIRNLSDIITMEPRSGERLPILHEEPIEEKKEISQHLLPSPRHEAPRAGENEEMEEEIPKQTKQAEPFKPPQPPAIQKILAEHTTSKAAANSHHGHADEHTSAIVKKKKVKNMTTSLVLSYNIIPDLTGLIDIITKVMRNPLSLKWIDLSYNHLTTISKELCELPQLMSLYLHSNYISDMKELLNLQDTNIKSLTLYGNSIDQLPGYRLYTITLLPQLKRLDSVLVTKLEIDNSKGFSHKINKRRLPKVENPPVPVVPKDPNAEEEEQKENA</sequence>
<keyword evidence="4" id="KW-0433">Leucine-rich repeat</keyword>
<dbReference type="GO" id="GO:0005737">
    <property type="term" value="C:cytoplasm"/>
    <property type="evidence" value="ECO:0007669"/>
    <property type="project" value="UniProtKB-SubCell"/>
</dbReference>
<evidence type="ECO:0000313" key="7">
    <source>
        <dbReference type="EMBL" id="CAG9314546.1"/>
    </source>
</evidence>
<organism evidence="7 8">
    <name type="scientific">Blepharisma stoltei</name>
    <dbReference type="NCBI Taxonomy" id="1481888"/>
    <lineage>
        <taxon>Eukaryota</taxon>
        <taxon>Sar</taxon>
        <taxon>Alveolata</taxon>
        <taxon>Ciliophora</taxon>
        <taxon>Postciliodesmatophora</taxon>
        <taxon>Heterotrichea</taxon>
        <taxon>Heterotrichida</taxon>
        <taxon>Blepharismidae</taxon>
        <taxon>Blepharisma</taxon>
    </lineage>
</organism>
<dbReference type="Gene3D" id="3.80.10.10">
    <property type="entry name" value="Ribonuclease Inhibitor"/>
    <property type="match status" value="1"/>
</dbReference>
<keyword evidence="8" id="KW-1185">Reference proteome</keyword>